<comment type="caution">
    <text evidence="2">The sequence shown here is derived from an EMBL/GenBank/DDBJ whole genome shotgun (WGS) entry which is preliminary data.</text>
</comment>
<keyword evidence="1" id="KW-0472">Membrane</keyword>
<feature type="transmembrane region" description="Helical" evidence="1">
    <location>
        <begin position="176"/>
        <end position="194"/>
    </location>
</feature>
<keyword evidence="1" id="KW-1133">Transmembrane helix</keyword>
<keyword evidence="1" id="KW-0812">Transmembrane</keyword>
<evidence type="ECO:0000313" key="3">
    <source>
        <dbReference type="Proteomes" id="UP000567179"/>
    </source>
</evidence>
<dbReference type="OrthoDB" id="3351617at2759"/>
<reference evidence="2 3" key="1">
    <citation type="journal article" date="2020" name="ISME J.">
        <title>Uncovering the hidden diversity of litter-decomposition mechanisms in mushroom-forming fungi.</title>
        <authorList>
            <person name="Floudas D."/>
            <person name="Bentzer J."/>
            <person name="Ahren D."/>
            <person name="Johansson T."/>
            <person name="Persson P."/>
            <person name="Tunlid A."/>
        </authorList>
    </citation>
    <scope>NUCLEOTIDE SEQUENCE [LARGE SCALE GENOMIC DNA]</scope>
    <source>
        <strain evidence="2 3">CBS 101986</strain>
    </source>
</reference>
<feature type="transmembrane region" description="Helical" evidence="1">
    <location>
        <begin position="248"/>
        <end position="270"/>
    </location>
</feature>
<feature type="transmembrane region" description="Helical" evidence="1">
    <location>
        <begin position="214"/>
        <end position="242"/>
    </location>
</feature>
<feature type="transmembrane region" description="Helical" evidence="1">
    <location>
        <begin position="136"/>
        <end position="156"/>
    </location>
</feature>
<protein>
    <submittedName>
        <fullName evidence="2">Uncharacterized protein</fullName>
    </submittedName>
</protein>
<name>A0A8H5F4E6_9AGAR</name>
<accession>A0A8H5F4E6</accession>
<gene>
    <name evidence="2" type="ORF">D9619_013519</name>
</gene>
<feature type="transmembrane region" description="Helical" evidence="1">
    <location>
        <begin position="103"/>
        <end position="124"/>
    </location>
</feature>
<sequence length="333" mass="36016">MSEPTELKIFEHAYYIGNYAGGVLCGVNLTVYVLIMQALFDGRNSRDAISKKRFHAIFATSMIVILAIEAVLATFWGEEMWIVSRDNILAGGVPGFILTKVNVWYAIFRAACGDALAALGDAFLLYRLFTIYGSNYAVVVLPSLVYLASIAVGVVQLTSTSTGNFFHGSSVDWNRAYFTLTVSFNLLVTILILLRLRKASKAVRGTSGHDSSRIYSTISAMIIESAAIYAVFTVTFTVVYSVGSPVSVGFGNATAKVVCLTPLLIILRVVNRTARNKNVMAAGSQSHGMKFMPGVASTTTANTQEIQLNQRSTLDASGAIDKHGWNRSDGSMV</sequence>
<evidence type="ECO:0000313" key="2">
    <source>
        <dbReference type="EMBL" id="KAF5323294.1"/>
    </source>
</evidence>
<dbReference type="EMBL" id="JAACJJ010000019">
    <property type="protein sequence ID" value="KAF5323294.1"/>
    <property type="molecule type" value="Genomic_DNA"/>
</dbReference>
<feature type="transmembrane region" description="Helical" evidence="1">
    <location>
        <begin position="56"/>
        <end position="76"/>
    </location>
</feature>
<evidence type="ECO:0000256" key="1">
    <source>
        <dbReference type="SAM" id="Phobius"/>
    </source>
</evidence>
<feature type="transmembrane region" description="Helical" evidence="1">
    <location>
        <begin position="12"/>
        <end position="35"/>
    </location>
</feature>
<organism evidence="2 3">
    <name type="scientific">Psilocybe cf. subviscida</name>
    <dbReference type="NCBI Taxonomy" id="2480587"/>
    <lineage>
        <taxon>Eukaryota</taxon>
        <taxon>Fungi</taxon>
        <taxon>Dikarya</taxon>
        <taxon>Basidiomycota</taxon>
        <taxon>Agaricomycotina</taxon>
        <taxon>Agaricomycetes</taxon>
        <taxon>Agaricomycetidae</taxon>
        <taxon>Agaricales</taxon>
        <taxon>Agaricineae</taxon>
        <taxon>Strophariaceae</taxon>
        <taxon>Psilocybe</taxon>
    </lineage>
</organism>
<keyword evidence="3" id="KW-1185">Reference proteome</keyword>
<dbReference type="AlphaFoldDB" id="A0A8H5F4E6"/>
<proteinExistence type="predicted"/>
<dbReference type="Proteomes" id="UP000567179">
    <property type="component" value="Unassembled WGS sequence"/>
</dbReference>